<evidence type="ECO:0000313" key="2">
    <source>
        <dbReference type="Proteomes" id="UP001647509"/>
    </source>
</evidence>
<accession>A0ACC5U720</accession>
<proteinExistence type="predicted"/>
<sequence length="474" mass="55525">MKKLCIALFVLVSMVNISAQNKNSSEKHVKRFFYKDSVVSIERFYRENKRIDSIKTYYKSGEPDECFYFKNGRYQGTAYKFNKFGETLTTWVFDDGHLLKRTDHKIELTTKNKEKVQKYHAKLIDDSNKIKTNPNDLKTRYSRAKIRRYFDNNTLALHDFNQIKHNLEKISKIKNVPEKIMGGMYDNLASIYQDYEMENYTIHYRLKAINASPKESRLYYNLGNYLVQIQSYRLGIPFLNKAVKMVPGHSFANWSLSVAYTDLGEYEKAMAFVNTAFKNEDNIHRLSMGTSYERDLHTTRGYLYHKLGETDKGITDLEEALKINKNNAFAYRNLGEIYYDLENYDLACEYLQKAETLGYEKTHDRHDIEELLEYACDQVLIQEQKSQIQAENKPATLAKFTVKPYAYPNPTRDVVNIKNLSFKNYNFLVFDYAGKMVKQGTKNTGINLSSLPNGVYIIKLMDQDKIETFRVIKE</sequence>
<comment type="caution">
    <text evidence="1">The sequence shown here is derived from an EMBL/GenBank/DDBJ whole genome shotgun (WGS) entry which is preliminary data.</text>
</comment>
<gene>
    <name evidence="1" type="ORF">KO493_05195</name>
</gene>
<organism evidence="1 2">
    <name type="scientific">Pseudotamlana agarivorans</name>
    <dbReference type="NCBI Taxonomy" id="481183"/>
    <lineage>
        <taxon>Bacteria</taxon>
        <taxon>Pseudomonadati</taxon>
        <taxon>Bacteroidota</taxon>
        <taxon>Flavobacteriia</taxon>
        <taxon>Flavobacteriales</taxon>
        <taxon>Flavobacteriaceae</taxon>
        <taxon>Pseudotamlana</taxon>
    </lineage>
</organism>
<name>A0ACC5U720_9FLAO</name>
<dbReference type="Proteomes" id="UP001647509">
    <property type="component" value="Unassembled WGS sequence"/>
</dbReference>
<protein>
    <submittedName>
        <fullName evidence="1">T9SS type A sorting domain-containing protein</fullName>
    </submittedName>
</protein>
<reference evidence="1" key="1">
    <citation type="submission" date="2021-05" db="EMBL/GenBank/DDBJ databases">
        <title>Draft genomes of bacteria isolated from model marine particles.</title>
        <authorList>
            <person name="Datta M.S."/>
            <person name="Schwartzman J.A."/>
            <person name="Enke T.N."/>
            <person name="Saavedra J."/>
            <person name="Cermak N."/>
            <person name="Cordero O.X."/>
        </authorList>
    </citation>
    <scope>NUCLEOTIDE SEQUENCE</scope>
    <source>
        <strain evidence="1">I2M19</strain>
    </source>
</reference>
<keyword evidence="2" id="KW-1185">Reference proteome</keyword>
<evidence type="ECO:0000313" key="1">
    <source>
        <dbReference type="EMBL" id="MBU2950090.1"/>
    </source>
</evidence>
<dbReference type="EMBL" id="JAHKPD010000011">
    <property type="protein sequence ID" value="MBU2950090.1"/>
    <property type="molecule type" value="Genomic_DNA"/>
</dbReference>